<dbReference type="InterPro" id="IPR029479">
    <property type="entry name" value="Nitroreductase"/>
</dbReference>
<dbReference type="PANTHER" id="PTHR23026">
    <property type="entry name" value="NADPH NITROREDUCTASE"/>
    <property type="match status" value="1"/>
</dbReference>
<dbReference type="EMBL" id="CYZX01000002">
    <property type="protein sequence ID" value="CUN73430.1"/>
    <property type="molecule type" value="Genomic_DNA"/>
</dbReference>
<dbReference type="InterPro" id="IPR000415">
    <property type="entry name" value="Nitroreductase-like"/>
</dbReference>
<dbReference type="SUPFAM" id="SSF55469">
    <property type="entry name" value="FMN-dependent nitroreductase-like"/>
    <property type="match status" value="1"/>
</dbReference>
<dbReference type="Gene3D" id="3.40.109.10">
    <property type="entry name" value="NADH Oxidase"/>
    <property type="match status" value="1"/>
</dbReference>
<name>A0A173ZCP5_9CLOT</name>
<protein>
    <submittedName>
        <fullName evidence="2">Nitroreductase</fullName>
    </submittedName>
</protein>
<dbReference type="OrthoDB" id="9812105at2"/>
<dbReference type="Proteomes" id="UP000095594">
    <property type="component" value="Unassembled WGS sequence"/>
</dbReference>
<dbReference type="RefSeq" id="WP_055263450.1">
    <property type="nucleotide sequence ID" value="NZ_CABIXQ010000002.1"/>
</dbReference>
<proteinExistence type="predicted"/>
<evidence type="ECO:0000259" key="1">
    <source>
        <dbReference type="Pfam" id="PF00881"/>
    </source>
</evidence>
<dbReference type="AlphaFoldDB" id="A0A173ZCP5"/>
<dbReference type="Pfam" id="PF00881">
    <property type="entry name" value="Nitroreductase"/>
    <property type="match status" value="1"/>
</dbReference>
<dbReference type="PANTHER" id="PTHR23026:SF123">
    <property type="entry name" value="NAD(P)H NITROREDUCTASE RV3131-RELATED"/>
    <property type="match status" value="1"/>
</dbReference>
<evidence type="ECO:0000313" key="2">
    <source>
        <dbReference type="EMBL" id="CUN73430.1"/>
    </source>
</evidence>
<reference evidence="2 3" key="1">
    <citation type="submission" date="2015-09" db="EMBL/GenBank/DDBJ databases">
        <authorList>
            <consortium name="Pathogen Informatics"/>
        </authorList>
    </citation>
    <scope>NUCLEOTIDE SEQUENCE [LARGE SCALE GENOMIC DNA]</scope>
    <source>
        <strain evidence="2 3">2789STDY5834856</strain>
    </source>
</reference>
<organism evidence="2 3">
    <name type="scientific">Clostridium disporicum</name>
    <dbReference type="NCBI Taxonomy" id="84024"/>
    <lineage>
        <taxon>Bacteria</taxon>
        <taxon>Bacillati</taxon>
        <taxon>Bacillota</taxon>
        <taxon>Clostridia</taxon>
        <taxon>Eubacteriales</taxon>
        <taxon>Clostridiaceae</taxon>
        <taxon>Clostridium</taxon>
    </lineage>
</organism>
<dbReference type="GO" id="GO:0016491">
    <property type="term" value="F:oxidoreductase activity"/>
    <property type="evidence" value="ECO:0007669"/>
    <property type="project" value="InterPro"/>
</dbReference>
<feature type="domain" description="Nitroreductase" evidence="1">
    <location>
        <begin position="7"/>
        <end position="189"/>
    </location>
</feature>
<dbReference type="InterPro" id="IPR050627">
    <property type="entry name" value="Nitroreductase/BluB"/>
</dbReference>
<accession>A0A173ZCP5</accession>
<evidence type="ECO:0000313" key="3">
    <source>
        <dbReference type="Proteomes" id="UP000095594"/>
    </source>
</evidence>
<sequence length="212" mass="24254">MDNLEFIYKRKSIRKFKEGEIPKEDILKLLDAATQAPSPKNQQTWHFVVLQNRDIINKMAEIVTNKHIYLAEIAKEEKQRKLMMNTLPYYICFKDAPVVVIVYSKEYKMIEEDILKANNANEEVIEILKSTHSEVQGIGAAVENFLLAATAMGYGACYMTGPAHSKREIEELINFNKEGYELMAMISLGIPEEETPKAPPRKPLDEVVTFID</sequence>
<gene>
    <name evidence="2" type="ORF">ERS852471_00431</name>
</gene>